<reference evidence="2" key="1">
    <citation type="submission" date="2019-02" db="EMBL/GenBank/DDBJ databases">
        <title>Deep-cultivation of Planctomycetes and their phenomic and genomic characterization uncovers novel biology.</title>
        <authorList>
            <person name="Wiegand S."/>
            <person name="Jogler M."/>
            <person name="Boedeker C."/>
            <person name="Pinto D."/>
            <person name="Vollmers J."/>
            <person name="Rivas-Marin E."/>
            <person name="Kohn T."/>
            <person name="Peeters S.H."/>
            <person name="Heuer A."/>
            <person name="Rast P."/>
            <person name="Oberbeckmann S."/>
            <person name="Bunk B."/>
            <person name="Jeske O."/>
            <person name="Meyerdierks A."/>
            <person name="Storesund J.E."/>
            <person name="Kallscheuer N."/>
            <person name="Luecker S."/>
            <person name="Lage O.M."/>
            <person name="Pohl T."/>
            <person name="Merkel B.J."/>
            <person name="Hornburger P."/>
            <person name="Mueller R.-W."/>
            <person name="Bruemmer F."/>
            <person name="Labrenz M."/>
            <person name="Spormann A.M."/>
            <person name="Op den Camp H."/>
            <person name="Overmann J."/>
            <person name="Amann R."/>
            <person name="Jetten M.S.M."/>
            <person name="Mascher T."/>
            <person name="Medema M.H."/>
            <person name="Devos D.P."/>
            <person name="Kaster A.-K."/>
            <person name="Ovreas L."/>
            <person name="Rohde M."/>
            <person name="Galperin M.Y."/>
            <person name="Jogler C."/>
        </authorList>
    </citation>
    <scope>NUCLEOTIDE SEQUENCE [LARGE SCALE GENOMIC DNA]</scope>
    <source>
        <strain evidence="2">Pan97</strain>
    </source>
</reference>
<dbReference type="AlphaFoldDB" id="A0A518CCD3"/>
<accession>A0A518CCD3</accession>
<dbReference type="Proteomes" id="UP000318626">
    <property type="component" value="Chromosome"/>
</dbReference>
<evidence type="ECO:0000313" key="1">
    <source>
        <dbReference type="EMBL" id="QDU76886.1"/>
    </source>
</evidence>
<proteinExistence type="predicted"/>
<dbReference type="RefSeq" id="WP_144975356.1">
    <property type="nucleotide sequence ID" value="NZ_CP036289.1"/>
</dbReference>
<name>A0A518CCD3_9BACT</name>
<evidence type="ECO:0000313" key="2">
    <source>
        <dbReference type="Proteomes" id="UP000318626"/>
    </source>
</evidence>
<protein>
    <submittedName>
        <fullName evidence="1">Uncharacterized protein</fullName>
    </submittedName>
</protein>
<sequence>MAVITDVADALVAELNAASLSLPLTAARHYVPSFELQDMKDLHVSVVPKGVVITKSDRTRNTNDFQIDVAVQKKFETGDAAEIDPLLTLVEEIADFFRLRRLTAYPNAHWIKTEHAPIYAQEHWDELRQFTSVLTLTFRVVR</sequence>
<organism evidence="1 2">
    <name type="scientific">Bremerella volcania</name>
    <dbReference type="NCBI Taxonomy" id="2527984"/>
    <lineage>
        <taxon>Bacteria</taxon>
        <taxon>Pseudomonadati</taxon>
        <taxon>Planctomycetota</taxon>
        <taxon>Planctomycetia</taxon>
        <taxon>Pirellulales</taxon>
        <taxon>Pirellulaceae</taxon>
        <taxon>Bremerella</taxon>
    </lineage>
</organism>
<gene>
    <name evidence="1" type="ORF">Pan97_39430</name>
</gene>
<dbReference type="EMBL" id="CP036289">
    <property type="protein sequence ID" value="QDU76886.1"/>
    <property type="molecule type" value="Genomic_DNA"/>
</dbReference>
<dbReference type="OrthoDB" id="280358at2"/>
<dbReference type="KEGG" id="bvo:Pan97_39430"/>
<keyword evidence="2" id="KW-1185">Reference proteome</keyword>